<evidence type="ECO:0000313" key="2">
    <source>
        <dbReference type="Proteomes" id="UP000199287"/>
    </source>
</evidence>
<keyword evidence="2" id="KW-1185">Reference proteome</keyword>
<dbReference type="EMBL" id="FOQA01000010">
    <property type="protein sequence ID" value="SFI25635.1"/>
    <property type="molecule type" value="Genomic_DNA"/>
</dbReference>
<gene>
    <name evidence="1" type="ORF">SAMN05192551_1106</name>
</gene>
<reference evidence="2" key="1">
    <citation type="submission" date="2016-10" db="EMBL/GenBank/DDBJ databases">
        <authorList>
            <person name="Varghese N."/>
            <person name="Submissions S."/>
        </authorList>
    </citation>
    <scope>NUCLEOTIDE SEQUENCE [LARGE SCALE GENOMIC DNA]</scope>
    <source>
        <strain evidence="2">Z-7934</strain>
    </source>
</reference>
<proteinExistence type="predicted"/>
<sequence>MLRLEPEQLSFHFVSYNKIPEERGTNEIN</sequence>
<dbReference type="Proteomes" id="UP000199287">
    <property type="component" value="Unassembled WGS sequence"/>
</dbReference>
<accession>A0A1I3GQ54</accession>
<organism evidence="1 2">
    <name type="scientific">Tindallia magadiensis</name>
    <dbReference type="NCBI Taxonomy" id="69895"/>
    <lineage>
        <taxon>Bacteria</taxon>
        <taxon>Bacillati</taxon>
        <taxon>Bacillota</taxon>
        <taxon>Clostridia</taxon>
        <taxon>Peptostreptococcales</taxon>
        <taxon>Tindalliaceae</taxon>
        <taxon>Tindallia</taxon>
    </lineage>
</organism>
<evidence type="ECO:0000313" key="1">
    <source>
        <dbReference type="EMBL" id="SFI25635.1"/>
    </source>
</evidence>
<name>A0A1I3GQ54_9FIRM</name>
<protein>
    <submittedName>
        <fullName evidence="1">Uncharacterized protein</fullName>
    </submittedName>
</protein>
<dbReference type="AlphaFoldDB" id="A0A1I3GQ54"/>